<sequence>MDALLISDGFRINMAIAMKHLLLSLALTHAAFGDITSIVDSATEVKQLATGMKFTEGPVWIDAEEKVVFSDIPNSMLMQWSEKDGLKPFRKVEHANGNILDDQSRLLTCQHSGRNVVRTEKDGTITVLADKFEGKKFNSPNDLAQHSDGSIWFTDPSYGLGKKPAEIPGKWVFRLDAKTDKVSVIYKDFDMPNGIVFSPDEKVVYIADSGKIGKIRAFKVAGEAIDQAPLFEIDIRCDGMCVDTAGNIYTTAKGGIHVFDKTGKKIGLIEVEEHPANVCFGGKDFDTLFITARKSLYSVKTKMKGAK</sequence>
<keyword evidence="1" id="KW-0378">Hydrolase</keyword>
<dbReference type="InterPro" id="IPR051262">
    <property type="entry name" value="SMP-30/CGR1_Lactonase"/>
</dbReference>
<dbReference type="InterPro" id="IPR011042">
    <property type="entry name" value="6-blade_b-propeller_TolB-like"/>
</dbReference>
<feature type="binding site" evidence="3">
    <location>
        <position position="238"/>
    </location>
    <ligand>
        <name>a divalent metal cation</name>
        <dbReference type="ChEBI" id="CHEBI:60240"/>
    </ligand>
</feature>
<evidence type="ECO:0000256" key="1">
    <source>
        <dbReference type="ARBA" id="ARBA00022801"/>
    </source>
</evidence>
<dbReference type="PANTHER" id="PTHR47572">
    <property type="entry name" value="LIPOPROTEIN-RELATED"/>
    <property type="match status" value="1"/>
</dbReference>
<evidence type="ECO:0000256" key="2">
    <source>
        <dbReference type="PIRSR" id="PIRSR605511-1"/>
    </source>
</evidence>
<feature type="binding site" evidence="3">
    <location>
        <position position="141"/>
    </location>
    <ligand>
        <name>substrate</name>
    </ligand>
</feature>
<keyword evidence="3" id="KW-0479">Metal-binding</keyword>
<accession>A0AAT9FMP0</accession>
<feature type="binding site" evidence="3">
    <location>
        <position position="193"/>
    </location>
    <ligand>
        <name>a divalent metal cation</name>
        <dbReference type="ChEBI" id="CHEBI:60240"/>
    </ligand>
</feature>
<feature type="binding site" evidence="3">
    <location>
        <position position="56"/>
    </location>
    <ligand>
        <name>a divalent metal cation</name>
        <dbReference type="ChEBI" id="CHEBI:60240"/>
    </ligand>
</feature>
<dbReference type="GO" id="GO:0046872">
    <property type="term" value="F:metal ion binding"/>
    <property type="evidence" value="ECO:0007669"/>
    <property type="project" value="UniProtKB-KW"/>
</dbReference>
<feature type="active site" description="Proton donor/acceptor" evidence="2">
    <location>
        <position position="238"/>
    </location>
</feature>
<keyword evidence="3" id="KW-0862">Zinc</keyword>
<dbReference type="PANTHER" id="PTHR47572:SF4">
    <property type="entry name" value="LACTONASE DRP35"/>
    <property type="match status" value="1"/>
</dbReference>
<dbReference type="EMBL" id="AP026866">
    <property type="protein sequence ID" value="BDS07245.1"/>
    <property type="molecule type" value="Genomic_DNA"/>
</dbReference>
<dbReference type="SUPFAM" id="SSF63829">
    <property type="entry name" value="Calcium-dependent phosphotriesterase"/>
    <property type="match status" value="1"/>
</dbReference>
<dbReference type="Gene3D" id="2.120.10.30">
    <property type="entry name" value="TolB, C-terminal domain"/>
    <property type="match status" value="1"/>
</dbReference>
<evidence type="ECO:0000256" key="3">
    <source>
        <dbReference type="PIRSR" id="PIRSR605511-2"/>
    </source>
</evidence>
<evidence type="ECO:0000313" key="5">
    <source>
        <dbReference type="EMBL" id="BDS07245.1"/>
    </source>
</evidence>
<gene>
    <name evidence="5" type="ORF">NT6N_22850</name>
</gene>
<feature type="domain" description="SMP-30/Gluconolactonase/LRE-like region" evidence="4">
    <location>
        <begin position="54"/>
        <end position="292"/>
    </location>
</feature>
<comment type="cofactor">
    <cofactor evidence="3">
        <name>Zn(2+)</name>
        <dbReference type="ChEBI" id="CHEBI:29105"/>
    </cofactor>
    <text evidence="3">Binds 1 divalent metal cation per subunit.</text>
</comment>
<dbReference type="InterPro" id="IPR005511">
    <property type="entry name" value="SMP-30"/>
</dbReference>
<name>A0AAT9FMP0_9BACT</name>
<dbReference type="InterPro" id="IPR013658">
    <property type="entry name" value="SGL"/>
</dbReference>
<dbReference type="Pfam" id="PF08450">
    <property type="entry name" value="SGL"/>
    <property type="match status" value="1"/>
</dbReference>
<dbReference type="AlphaFoldDB" id="A0AAT9FMP0"/>
<dbReference type="PRINTS" id="PR01790">
    <property type="entry name" value="SMP30FAMILY"/>
</dbReference>
<organism evidence="5">
    <name type="scientific">Oceaniferula spumae</name>
    <dbReference type="NCBI Taxonomy" id="2979115"/>
    <lineage>
        <taxon>Bacteria</taxon>
        <taxon>Pseudomonadati</taxon>
        <taxon>Verrucomicrobiota</taxon>
        <taxon>Verrucomicrobiia</taxon>
        <taxon>Verrucomicrobiales</taxon>
        <taxon>Verrucomicrobiaceae</taxon>
        <taxon>Oceaniferula</taxon>
    </lineage>
</organism>
<reference evidence="5" key="1">
    <citation type="submission" date="2024-07" db="EMBL/GenBank/DDBJ databases">
        <title>Complete genome sequence of Verrucomicrobiaceae bacterium NT6N.</title>
        <authorList>
            <person name="Huang C."/>
            <person name="Takami H."/>
            <person name="Hamasaki K."/>
        </authorList>
    </citation>
    <scope>NUCLEOTIDE SEQUENCE</scope>
    <source>
        <strain evidence="5">NT6N</strain>
    </source>
</reference>
<dbReference type="KEGG" id="osu:NT6N_22850"/>
<dbReference type="GO" id="GO:0016787">
    <property type="term" value="F:hydrolase activity"/>
    <property type="evidence" value="ECO:0007669"/>
    <property type="project" value="UniProtKB-KW"/>
</dbReference>
<protein>
    <submittedName>
        <fullName evidence="5">Gluconolactonase</fullName>
    </submittedName>
</protein>
<proteinExistence type="predicted"/>
<evidence type="ECO:0000259" key="4">
    <source>
        <dbReference type="Pfam" id="PF08450"/>
    </source>
</evidence>